<gene>
    <name evidence="1" type="ORF">B0I10_101252</name>
</gene>
<protein>
    <submittedName>
        <fullName evidence="1">Uncharacterized protein</fullName>
    </submittedName>
</protein>
<comment type="caution">
    <text evidence="1">The sequence shown here is derived from an EMBL/GenBank/DDBJ whole genome shotgun (WGS) entry which is preliminary data.</text>
</comment>
<dbReference type="EMBL" id="QLSV01000001">
    <property type="protein sequence ID" value="RAR51078.1"/>
    <property type="molecule type" value="Genomic_DNA"/>
</dbReference>
<sequence>MKKKVLNVRLSNELRQKLEEKAIQCNISLSDMMRNMIQSNLEFEEIEHHNLIESFKKVRCDSFDFIILTAWIFEKRVNYYDYNTNIFLENLKEIVLKILKDDDYPMSLRNEFDKVYNDIFRYRNEENNPNRYFYFGVAENPNAFKYNVLFDFIYSKGFNIQII</sequence>
<evidence type="ECO:0000313" key="1">
    <source>
        <dbReference type="EMBL" id="RAR51078.1"/>
    </source>
</evidence>
<evidence type="ECO:0000313" key="2">
    <source>
        <dbReference type="Proteomes" id="UP000249518"/>
    </source>
</evidence>
<keyword evidence="2" id="KW-1185">Reference proteome</keyword>
<dbReference type="RefSeq" id="WP_112084659.1">
    <property type="nucleotide sequence ID" value="NZ_QLSV01000001.1"/>
</dbReference>
<organism evidence="1 2">
    <name type="scientific">Flavobacterium lacus</name>
    <dbReference type="NCBI Taxonomy" id="1353778"/>
    <lineage>
        <taxon>Bacteria</taxon>
        <taxon>Pseudomonadati</taxon>
        <taxon>Bacteroidota</taxon>
        <taxon>Flavobacteriia</taxon>
        <taxon>Flavobacteriales</taxon>
        <taxon>Flavobacteriaceae</taxon>
        <taxon>Flavobacterium</taxon>
    </lineage>
</organism>
<dbReference type="CDD" id="cd21631">
    <property type="entry name" value="RHH_CopG_NikR-like"/>
    <property type="match status" value="1"/>
</dbReference>
<proteinExistence type="predicted"/>
<dbReference type="AlphaFoldDB" id="A0A328X6W1"/>
<dbReference type="OrthoDB" id="1354968at2"/>
<accession>A0A328X6W1</accession>
<dbReference type="Proteomes" id="UP000249518">
    <property type="component" value="Unassembled WGS sequence"/>
</dbReference>
<reference evidence="1 2" key="1">
    <citation type="submission" date="2018-06" db="EMBL/GenBank/DDBJ databases">
        <title>Genomic Encyclopedia of Type Strains, Phase III (KMG-III): the genomes of soil and plant-associated and newly described type strains.</title>
        <authorList>
            <person name="Whitman W."/>
        </authorList>
    </citation>
    <scope>NUCLEOTIDE SEQUENCE [LARGE SCALE GENOMIC DNA]</scope>
    <source>
        <strain evidence="1 2">CGMCC 1.12504</strain>
    </source>
</reference>
<name>A0A328X6W1_9FLAO</name>